<dbReference type="PANTHER" id="PTHR35601">
    <property type="entry name" value="TOXIN RELE"/>
    <property type="match status" value="1"/>
</dbReference>
<dbReference type="EMBL" id="CP062177">
    <property type="protein sequence ID" value="WXK40636.1"/>
    <property type="molecule type" value="Genomic_DNA"/>
</dbReference>
<geneLocation type="plasmid" evidence="3 4">
    <name>unnamed</name>
</geneLocation>
<protein>
    <submittedName>
        <fullName evidence="3">Type II toxin-antitoxin system RelE/ParE family toxin</fullName>
    </submittedName>
</protein>
<dbReference type="Proteomes" id="UP001493153">
    <property type="component" value="Plasmid unnamed"/>
</dbReference>
<reference evidence="3 4" key="1">
    <citation type="submission" date="2020-09" db="EMBL/GenBank/DDBJ databases">
        <title>Genome sequences of Mycetohabitans spp.</title>
        <authorList>
            <person name="Carter M.E."/>
            <person name="Carpenter S.C.D."/>
            <person name="Bogdanove A.J."/>
        </authorList>
    </citation>
    <scope>NUCLEOTIDE SEQUENCE [LARGE SCALE GENOMIC DNA]</scope>
    <source>
        <strain evidence="3 4">B12</strain>
        <plasmid evidence="3 4">unnamed</plasmid>
    </source>
</reference>
<accession>A0ABZ2Q5Q6</accession>
<organism evidence="3 4">
    <name type="scientific">Mycetohabitans rhizoxinica</name>
    <dbReference type="NCBI Taxonomy" id="412963"/>
    <lineage>
        <taxon>Bacteria</taxon>
        <taxon>Pseudomonadati</taxon>
        <taxon>Pseudomonadota</taxon>
        <taxon>Betaproteobacteria</taxon>
        <taxon>Burkholderiales</taxon>
        <taxon>Burkholderiaceae</taxon>
        <taxon>Mycetohabitans</taxon>
    </lineage>
</organism>
<name>A0ABZ2Q5Q6_9BURK</name>
<proteinExistence type="inferred from homology"/>
<gene>
    <name evidence="3" type="ORF">IHE29_15790</name>
</gene>
<dbReference type="Pfam" id="PF05016">
    <property type="entry name" value="ParE_toxin"/>
    <property type="match status" value="1"/>
</dbReference>
<evidence type="ECO:0000256" key="2">
    <source>
        <dbReference type="ARBA" id="ARBA00022649"/>
    </source>
</evidence>
<evidence type="ECO:0000256" key="1">
    <source>
        <dbReference type="ARBA" id="ARBA00006226"/>
    </source>
</evidence>
<dbReference type="RefSeq" id="WP_338911947.1">
    <property type="nucleotide sequence ID" value="NZ_CP062177.1"/>
</dbReference>
<keyword evidence="4" id="KW-1185">Reference proteome</keyword>
<dbReference type="Gene3D" id="3.30.2310.20">
    <property type="entry name" value="RelE-like"/>
    <property type="match status" value="1"/>
</dbReference>
<dbReference type="SUPFAM" id="SSF143011">
    <property type="entry name" value="RelE-like"/>
    <property type="match status" value="1"/>
</dbReference>
<dbReference type="PANTHER" id="PTHR35601:SF1">
    <property type="entry name" value="TOXIN RELE"/>
    <property type="match status" value="1"/>
</dbReference>
<evidence type="ECO:0000313" key="4">
    <source>
        <dbReference type="Proteomes" id="UP001493153"/>
    </source>
</evidence>
<keyword evidence="3" id="KW-0614">Plasmid</keyword>
<dbReference type="NCBIfam" id="TIGR02385">
    <property type="entry name" value="RelE_StbE"/>
    <property type="match status" value="1"/>
</dbReference>
<dbReference type="InterPro" id="IPR035093">
    <property type="entry name" value="RelE/ParE_toxin_dom_sf"/>
</dbReference>
<dbReference type="InterPro" id="IPR007712">
    <property type="entry name" value="RelE/ParE_toxin"/>
</dbReference>
<keyword evidence="2" id="KW-1277">Toxin-antitoxin system</keyword>
<comment type="similarity">
    <text evidence="1">Belongs to the RelE toxin family.</text>
</comment>
<evidence type="ECO:0000313" key="3">
    <source>
        <dbReference type="EMBL" id="WXK40636.1"/>
    </source>
</evidence>
<sequence length="88" mass="10138">MAWTIDYTETAKGQLRKLDKPVARRIVDFMDARVASLEDPQSIGKVLTGPFGSFWRYRVGDYRVICKIQDSALCVLVVQIGNRREVYR</sequence>